<dbReference type="STRING" id="482461.SAMN05216244_0557"/>
<dbReference type="InterPro" id="IPR031629">
    <property type="entry name" value="DpaA_N"/>
</dbReference>
<dbReference type="Gene3D" id="3.40.50.720">
    <property type="entry name" value="NAD(P)-binding Rossmann-like Domain"/>
    <property type="match status" value="2"/>
</dbReference>
<dbReference type="InterPro" id="IPR007698">
    <property type="entry name" value="AlaDH/PNT_NAD(H)-bd"/>
</dbReference>
<evidence type="ECO:0000313" key="4">
    <source>
        <dbReference type="Proteomes" id="UP000182347"/>
    </source>
</evidence>
<evidence type="ECO:0000313" key="3">
    <source>
        <dbReference type="EMBL" id="SDL72628.1"/>
    </source>
</evidence>
<feature type="domain" description="Alanine dehydrogenase/pyridine nucleotide transhydrogenase NAD(H)-binding" evidence="1">
    <location>
        <begin position="151"/>
        <end position="286"/>
    </location>
</feature>
<dbReference type="OrthoDB" id="8840764at2"/>
<evidence type="ECO:0000259" key="2">
    <source>
        <dbReference type="Pfam" id="PF16924"/>
    </source>
</evidence>
<evidence type="ECO:0000259" key="1">
    <source>
        <dbReference type="Pfam" id="PF01262"/>
    </source>
</evidence>
<protein>
    <submittedName>
        <fullName evidence="3">Dipicolinate synthase subunit A</fullName>
    </submittedName>
</protein>
<dbReference type="InterPro" id="IPR014215">
    <property type="entry name" value="Dipicolinic_acid_synth_A"/>
</dbReference>
<dbReference type="NCBIfam" id="TIGR02853">
    <property type="entry name" value="spore_dpaA"/>
    <property type="match status" value="1"/>
</dbReference>
<sequence length="298" mass="32205">MDTKMNIAIIGGDARYLELIRHLTKNPQMDLTIIGYDQLDKGFTGAKQAELEDIEPSKLDAVIIPVPGTDHRGYVETVFSDKQIQLKKDWFHSLKSGCIVFSGITTPFLNEAAGEAALQLVPLFDRDDVAIYNSIPTVEGTIMMAIQNTDFTIHSSNVIILGLGRVGMTLASKFAGLGAHVSVGSKHQSDLARITEMGLTPFTLDDLTTHSPNCDLLINTIPAMVVTREVIQLMKSQALIIDLASKPGGTDFKFAEQRGIKAMPAPGLPGIVAPKTAGAILGRVVSQILTEHISERSK</sequence>
<dbReference type="InterPro" id="IPR036291">
    <property type="entry name" value="NAD(P)-bd_dom_sf"/>
</dbReference>
<dbReference type="NCBIfam" id="NF006162">
    <property type="entry name" value="PRK08306.1"/>
    <property type="match status" value="1"/>
</dbReference>
<organism evidence="3 4">
    <name type="scientific">Sediminibacillus halophilus</name>
    <dbReference type="NCBI Taxonomy" id="482461"/>
    <lineage>
        <taxon>Bacteria</taxon>
        <taxon>Bacillati</taxon>
        <taxon>Bacillota</taxon>
        <taxon>Bacilli</taxon>
        <taxon>Bacillales</taxon>
        <taxon>Bacillaceae</taxon>
        <taxon>Sediminibacillus</taxon>
    </lineage>
</organism>
<dbReference type="Pfam" id="PF01262">
    <property type="entry name" value="AlaDh_PNT_C"/>
    <property type="match status" value="1"/>
</dbReference>
<dbReference type="SUPFAM" id="SSF51735">
    <property type="entry name" value="NAD(P)-binding Rossmann-fold domains"/>
    <property type="match status" value="1"/>
</dbReference>
<reference evidence="4" key="1">
    <citation type="submission" date="2016-10" db="EMBL/GenBank/DDBJ databases">
        <authorList>
            <person name="Varghese N."/>
            <person name="Submissions S."/>
        </authorList>
    </citation>
    <scope>NUCLEOTIDE SEQUENCE [LARGE SCALE GENOMIC DNA]</scope>
    <source>
        <strain evidence="4">CGMCC 1.6199</strain>
    </source>
</reference>
<dbReference type="Pfam" id="PF16924">
    <property type="entry name" value="DpaA_N"/>
    <property type="match status" value="1"/>
</dbReference>
<dbReference type="RefSeq" id="WP_139186872.1">
    <property type="nucleotide sequence ID" value="NZ_FNHF01000001.1"/>
</dbReference>
<accession>A0A1G9MEC1</accession>
<proteinExistence type="predicted"/>
<name>A0A1G9MEC1_9BACI</name>
<dbReference type="Proteomes" id="UP000182347">
    <property type="component" value="Unassembled WGS sequence"/>
</dbReference>
<keyword evidence="4" id="KW-1185">Reference proteome</keyword>
<dbReference type="EMBL" id="FNHF01000001">
    <property type="protein sequence ID" value="SDL72628.1"/>
    <property type="molecule type" value="Genomic_DNA"/>
</dbReference>
<feature type="domain" description="Dipicolinate synthase subunit A N-terminal" evidence="2">
    <location>
        <begin position="7"/>
        <end position="123"/>
    </location>
</feature>
<gene>
    <name evidence="3" type="ORF">SAMN05216244_0557</name>
</gene>
<dbReference type="AlphaFoldDB" id="A0A1G9MEC1"/>